<dbReference type="AlphaFoldDB" id="A0ABD3RZB9"/>
<evidence type="ECO:0000313" key="3">
    <source>
        <dbReference type="Proteomes" id="UP001530377"/>
    </source>
</evidence>
<dbReference type="Pfam" id="PF12697">
    <property type="entry name" value="Abhydrolase_6"/>
    <property type="match status" value="1"/>
</dbReference>
<dbReference type="InterPro" id="IPR029058">
    <property type="entry name" value="AB_hydrolase_fold"/>
</dbReference>
<sequence length="352" mass="39778">MTTLPSGALEEYISLPRGKTFVRWDNITMHDGDFELTQELINDRSRPILVLIHGATVPSWQFDAIVPELIRTSALGQYRVLRMDLYGHGRSARPDVEYNLNLFVSQVVGVIEQCCIGCPHIIGIGHSMGSAIIAKVASMRRDMFRCLVLVAPMLDYKSLNPHTRLLSLPVVGEALMRNSIVPRLIERRRARYGAIGKPELGDQFAMEIQRNRQCSSSDHLDCEEISFSDMLLRMFRHGAVGNQYGAYQRLAEYRNQKSVSADGDRKITTGLLKVHVMWGEHDNVANEKQIFRILYQLGGIVCADASENEIKARLDKSGVTYKKLVRLEHNLLLSHPEVCTDEIIEFLNKVSV</sequence>
<reference evidence="2 3" key="1">
    <citation type="submission" date="2024-10" db="EMBL/GenBank/DDBJ databases">
        <title>Updated reference genomes for cyclostephanoid diatoms.</title>
        <authorList>
            <person name="Roberts W.R."/>
            <person name="Alverson A.J."/>
        </authorList>
    </citation>
    <scope>NUCLEOTIDE SEQUENCE [LARGE SCALE GENOMIC DNA]</scope>
    <source>
        <strain evidence="2 3">AJA228-03</strain>
    </source>
</reference>
<dbReference type="SUPFAM" id="SSF53474">
    <property type="entry name" value="alpha/beta-Hydrolases"/>
    <property type="match status" value="1"/>
</dbReference>
<dbReference type="InterPro" id="IPR000073">
    <property type="entry name" value="AB_hydrolase_1"/>
</dbReference>
<dbReference type="Gene3D" id="3.40.50.1820">
    <property type="entry name" value="alpha/beta hydrolase"/>
    <property type="match status" value="1"/>
</dbReference>
<gene>
    <name evidence="2" type="ORF">ACHAXA_003699</name>
</gene>
<comment type="caution">
    <text evidence="2">The sequence shown here is derived from an EMBL/GenBank/DDBJ whole genome shotgun (WGS) entry which is preliminary data.</text>
</comment>
<feature type="domain" description="AB hydrolase-1" evidence="1">
    <location>
        <begin position="49"/>
        <end position="210"/>
    </location>
</feature>
<proteinExistence type="predicted"/>
<evidence type="ECO:0000259" key="1">
    <source>
        <dbReference type="Pfam" id="PF12697"/>
    </source>
</evidence>
<name>A0ABD3RZB9_9STRA</name>
<dbReference type="PANTHER" id="PTHR43798">
    <property type="entry name" value="MONOACYLGLYCEROL LIPASE"/>
    <property type="match status" value="1"/>
</dbReference>
<protein>
    <recommendedName>
        <fullName evidence="1">AB hydrolase-1 domain-containing protein</fullName>
    </recommendedName>
</protein>
<dbReference type="Proteomes" id="UP001530377">
    <property type="component" value="Unassembled WGS sequence"/>
</dbReference>
<dbReference type="InterPro" id="IPR050266">
    <property type="entry name" value="AB_hydrolase_sf"/>
</dbReference>
<organism evidence="2 3">
    <name type="scientific">Cyclostephanos tholiformis</name>
    <dbReference type="NCBI Taxonomy" id="382380"/>
    <lineage>
        <taxon>Eukaryota</taxon>
        <taxon>Sar</taxon>
        <taxon>Stramenopiles</taxon>
        <taxon>Ochrophyta</taxon>
        <taxon>Bacillariophyta</taxon>
        <taxon>Coscinodiscophyceae</taxon>
        <taxon>Thalassiosirophycidae</taxon>
        <taxon>Stephanodiscales</taxon>
        <taxon>Stephanodiscaceae</taxon>
        <taxon>Cyclostephanos</taxon>
    </lineage>
</organism>
<dbReference type="EMBL" id="JALLPB020000101">
    <property type="protein sequence ID" value="KAL3817526.1"/>
    <property type="molecule type" value="Genomic_DNA"/>
</dbReference>
<accession>A0ABD3RZB9</accession>
<dbReference type="PANTHER" id="PTHR43798:SF33">
    <property type="entry name" value="HYDROLASE, PUTATIVE (AFU_ORTHOLOGUE AFUA_2G14860)-RELATED"/>
    <property type="match status" value="1"/>
</dbReference>
<keyword evidence="3" id="KW-1185">Reference proteome</keyword>
<evidence type="ECO:0000313" key="2">
    <source>
        <dbReference type="EMBL" id="KAL3817526.1"/>
    </source>
</evidence>